<evidence type="ECO:0000256" key="3">
    <source>
        <dbReference type="ARBA" id="ARBA00023268"/>
    </source>
</evidence>
<comment type="cofactor">
    <cofactor evidence="1">
        <name>pantetheine 4'-phosphate</name>
        <dbReference type="ChEBI" id="CHEBI:47942"/>
    </cofactor>
</comment>
<dbReference type="Gene3D" id="3.40.47.10">
    <property type="match status" value="1"/>
</dbReference>
<protein>
    <submittedName>
        <fullName evidence="6">Beta-ketoacyl synthase N-terminal-like domain-containing protein</fullName>
    </submittedName>
</protein>
<dbReference type="Pfam" id="PF02801">
    <property type="entry name" value="Ketoacyl-synt_C"/>
    <property type="match status" value="1"/>
</dbReference>
<dbReference type="InterPro" id="IPR015083">
    <property type="entry name" value="NorB/c/GfsB-D-like_docking"/>
</dbReference>
<dbReference type="RefSeq" id="WP_359702331.1">
    <property type="nucleotide sequence ID" value="NZ_JBEYXT010000333.1"/>
</dbReference>
<dbReference type="InterPro" id="IPR016039">
    <property type="entry name" value="Thiolase-like"/>
</dbReference>
<gene>
    <name evidence="6" type="ORF">ABZ931_37245</name>
</gene>
<dbReference type="PANTHER" id="PTHR43775:SF51">
    <property type="entry name" value="INACTIVE PHENOLPHTHIOCEROL SYNTHESIS POLYKETIDE SYNTHASE TYPE I PKS1-RELATED"/>
    <property type="match status" value="1"/>
</dbReference>
<evidence type="ECO:0000256" key="1">
    <source>
        <dbReference type="ARBA" id="ARBA00001957"/>
    </source>
</evidence>
<dbReference type="InterPro" id="IPR050091">
    <property type="entry name" value="PKS_NRPS_Biosynth_Enz"/>
</dbReference>
<organism evidence="6 7">
    <name type="scientific">Streptomyces neyagawaensis</name>
    <dbReference type="NCBI Taxonomy" id="42238"/>
    <lineage>
        <taxon>Bacteria</taxon>
        <taxon>Bacillati</taxon>
        <taxon>Actinomycetota</taxon>
        <taxon>Actinomycetes</taxon>
        <taxon>Kitasatosporales</taxon>
        <taxon>Streptomycetaceae</taxon>
        <taxon>Streptomyces</taxon>
    </lineage>
</organism>
<dbReference type="SUPFAM" id="SSF53901">
    <property type="entry name" value="Thiolase-like"/>
    <property type="match status" value="1"/>
</dbReference>
<evidence type="ECO:0000313" key="6">
    <source>
        <dbReference type="EMBL" id="MEU6806587.1"/>
    </source>
</evidence>
<keyword evidence="2" id="KW-0808">Transferase</keyword>
<keyword evidence="4" id="KW-0012">Acyltransferase</keyword>
<proteinExistence type="predicted"/>
<reference evidence="6 7" key="1">
    <citation type="submission" date="2024-06" db="EMBL/GenBank/DDBJ databases">
        <title>The Natural Products Discovery Center: Release of the First 8490 Sequenced Strains for Exploring Actinobacteria Biosynthetic Diversity.</title>
        <authorList>
            <person name="Kalkreuter E."/>
            <person name="Kautsar S.A."/>
            <person name="Yang D."/>
            <person name="Bader C.D."/>
            <person name="Teijaro C.N."/>
            <person name="Fluegel L."/>
            <person name="Davis C.M."/>
            <person name="Simpson J.R."/>
            <person name="Lauterbach L."/>
            <person name="Steele A.D."/>
            <person name="Gui C."/>
            <person name="Meng S."/>
            <person name="Li G."/>
            <person name="Viehrig K."/>
            <person name="Ye F."/>
            <person name="Su P."/>
            <person name="Kiefer A.F."/>
            <person name="Nichols A."/>
            <person name="Cepeda A.J."/>
            <person name="Yan W."/>
            <person name="Fan B."/>
            <person name="Jiang Y."/>
            <person name="Adhikari A."/>
            <person name="Zheng C.-J."/>
            <person name="Schuster L."/>
            <person name="Cowan T.M."/>
            <person name="Smanski M.J."/>
            <person name="Chevrette M.G."/>
            <person name="De Carvalho L.P.S."/>
            <person name="Shen B."/>
        </authorList>
    </citation>
    <scope>NUCLEOTIDE SEQUENCE [LARGE SCALE GENOMIC DNA]</scope>
    <source>
        <strain evidence="6 7">NPDC046851</strain>
    </source>
</reference>
<dbReference type="CDD" id="cd00833">
    <property type="entry name" value="PKS"/>
    <property type="match status" value="1"/>
</dbReference>
<dbReference type="PROSITE" id="PS00606">
    <property type="entry name" value="KS3_1"/>
    <property type="match status" value="1"/>
</dbReference>
<dbReference type="PANTHER" id="PTHR43775">
    <property type="entry name" value="FATTY ACID SYNTHASE"/>
    <property type="match status" value="1"/>
</dbReference>
<dbReference type="EMBL" id="JBEYXT010000333">
    <property type="protein sequence ID" value="MEU6806587.1"/>
    <property type="molecule type" value="Genomic_DNA"/>
</dbReference>
<dbReference type="InterPro" id="IPR014031">
    <property type="entry name" value="Ketoacyl_synth_C"/>
</dbReference>
<accession>A0ABV3BAW1</accession>
<dbReference type="InterPro" id="IPR018201">
    <property type="entry name" value="Ketoacyl_synth_AS"/>
</dbReference>
<feature type="non-terminal residue" evidence="6">
    <location>
        <position position="338"/>
    </location>
</feature>
<evidence type="ECO:0000256" key="4">
    <source>
        <dbReference type="ARBA" id="ARBA00023315"/>
    </source>
</evidence>
<name>A0ABV3BAW1_9ACTN</name>
<evidence type="ECO:0000256" key="2">
    <source>
        <dbReference type="ARBA" id="ARBA00022679"/>
    </source>
</evidence>
<dbReference type="InterPro" id="IPR036299">
    <property type="entry name" value="Polyketide_synth_docking_sf"/>
</dbReference>
<dbReference type="Proteomes" id="UP001551189">
    <property type="component" value="Unassembled WGS sequence"/>
</dbReference>
<keyword evidence="3" id="KW-0511">Multifunctional enzyme</keyword>
<dbReference type="InterPro" id="IPR014030">
    <property type="entry name" value="Ketoacyl_synth_N"/>
</dbReference>
<comment type="caution">
    <text evidence="6">The sequence shown here is derived from an EMBL/GenBank/DDBJ whole genome shotgun (WGS) entry which is preliminary data.</text>
</comment>
<dbReference type="SMART" id="SM00825">
    <property type="entry name" value="PKS_KS"/>
    <property type="match status" value="1"/>
</dbReference>
<keyword evidence="7" id="KW-1185">Reference proteome</keyword>
<evidence type="ECO:0000313" key="7">
    <source>
        <dbReference type="Proteomes" id="UP001551189"/>
    </source>
</evidence>
<dbReference type="Pfam" id="PF00109">
    <property type="entry name" value="ketoacyl-synt"/>
    <property type="match status" value="1"/>
</dbReference>
<feature type="domain" description="Ketosynthase family 3 (KS3)" evidence="5">
    <location>
        <begin position="35"/>
        <end position="338"/>
    </location>
</feature>
<dbReference type="PROSITE" id="PS52004">
    <property type="entry name" value="KS3_2"/>
    <property type="match status" value="1"/>
</dbReference>
<evidence type="ECO:0000259" key="5">
    <source>
        <dbReference type="PROSITE" id="PS52004"/>
    </source>
</evidence>
<dbReference type="SUPFAM" id="SSF101173">
    <property type="entry name" value="Docking domain B of the erythromycin polyketide synthase (DEBS)"/>
    <property type="match status" value="1"/>
</dbReference>
<sequence length="338" mass="35464">MSDRTEQKLRDYLNRVTIDLQQTRRRLRDVEERSREPIAVVAMSCHFPGGVHSPEDLWELVADGRDTYSGIPADRGWDAAGLAGSGVPVTGAFLDEAGGFDPAFFGISPREALAMDPQQRLMLQSCWEAVERGGIDPVSLRGSRTGVFAASIDQGYMSLADGAPEGVQGFLMTGNAISVMSGRVSYVMGLEGPSVTVDTACSSSLVALHLAAQSIRRGECALALAGGVAAMATPYGFVEFSRQRALSEDGRCKAFAAAADGTGWAEGVGMVVLERLSDARRAGHPVLAVIRGSAVNQDGASNGLTAPSGAAQRQVIRLALRDAGLTPSDVDAVEAHGT</sequence>
<dbReference type="InterPro" id="IPR020841">
    <property type="entry name" value="PKS_Beta-ketoAc_synthase_dom"/>
</dbReference>
<dbReference type="Pfam" id="PF08990">
    <property type="entry name" value="Docking"/>
    <property type="match status" value="1"/>
</dbReference>